<feature type="transmembrane region" description="Helical" evidence="6">
    <location>
        <begin position="380"/>
        <end position="401"/>
    </location>
</feature>
<name>A0A2M7B7K5_9BACT</name>
<accession>A0A2M7B7K5</accession>
<feature type="transmembrane region" description="Helical" evidence="6">
    <location>
        <begin position="436"/>
        <end position="455"/>
    </location>
</feature>
<keyword evidence="2" id="KW-1003">Cell membrane</keyword>
<comment type="subcellular location">
    <subcellularLocation>
        <location evidence="1">Cell membrane</location>
        <topology evidence="1">Multi-pass membrane protein</topology>
    </subcellularLocation>
</comment>
<reference evidence="9" key="1">
    <citation type="submission" date="2017-09" db="EMBL/GenBank/DDBJ databases">
        <title>Depth-based differentiation of microbial function through sediment-hosted aquifers and enrichment of novel symbionts in the deep terrestrial subsurface.</title>
        <authorList>
            <person name="Probst A.J."/>
            <person name="Ladd B."/>
            <person name="Jarett J.K."/>
            <person name="Geller-Mcgrath D.E."/>
            <person name="Sieber C.M.K."/>
            <person name="Emerson J.B."/>
            <person name="Anantharaman K."/>
            <person name="Thomas B.C."/>
            <person name="Malmstrom R."/>
            <person name="Stieglmeier M."/>
            <person name="Klingl A."/>
            <person name="Woyke T."/>
            <person name="Ryan C.M."/>
            <person name="Banfield J.F."/>
        </authorList>
    </citation>
    <scope>NUCLEOTIDE SEQUENCE [LARGE SCALE GENOMIC DNA]</scope>
</reference>
<evidence type="ECO:0000256" key="1">
    <source>
        <dbReference type="ARBA" id="ARBA00004651"/>
    </source>
</evidence>
<feature type="transmembrane region" description="Helical" evidence="6">
    <location>
        <begin position="461"/>
        <end position="485"/>
    </location>
</feature>
<organism evidence="8 9">
    <name type="scientific">Candidatus Wolfebacteria bacterium CG03_land_8_20_14_0_80_36_15</name>
    <dbReference type="NCBI Taxonomy" id="1975067"/>
    <lineage>
        <taxon>Bacteria</taxon>
        <taxon>Candidatus Wolfeibacteriota</taxon>
    </lineage>
</organism>
<evidence type="ECO:0000256" key="6">
    <source>
        <dbReference type="SAM" id="Phobius"/>
    </source>
</evidence>
<evidence type="ECO:0000256" key="2">
    <source>
        <dbReference type="ARBA" id="ARBA00022475"/>
    </source>
</evidence>
<feature type="transmembrane region" description="Helical" evidence="6">
    <location>
        <begin position="407"/>
        <end position="431"/>
    </location>
</feature>
<dbReference type="EMBL" id="PEVH01000050">
    <property type="protein sequence ID" value="PIU99091.1"/>
    <property type="molecule type" value="Genomic_DNA"/>
</dbReference>
<dbReference type="NCBIfam" id="TIGR00360">
    <property type="entry name" value="ComEC_N-term"/>
    <property type="match status" value="1"/>
</dbReference>
<evidence type="ECO:0000256" key="5">
    <source>
        <dbReference type="ARBA" id="ARBA00023136"/>
    </source>
</evidence>
<keyword evidence="3 6" id="KW-0812">Transmembrane</keyword>
<dbReference type="Proteomes" id="UP000230131">
    <property type="component" value="Unassembled WGS sequence"/>
</dbReference>
<evidence type="ECO:0000256" key="4">
    <source>
        <dbReference type="ARBA" id="ARBA00022989"/>
    </source>
</evidence>
<evidence type="ECO:0000313" key="8">
    <source>
        <dbReference type="EMBL" id="PIU99091.1"/>
    </source>
</evidence>
<dbReference type="PANTHER" id="PTHR30619:SF7">
    <property type="entry name" value="BETA-LACTAMASE DOMAIN PROTEIN"/>
    <property type="match status" value="1"/>
</dbReference>
<protein>
    <recommendedName>
        <fullName evidence="7">ComEC/Rec2-related protein domain-containing protein</fullName>
    </recommendedName>
</protein>
<gene>
    <name evidence="8" type="ORF">COS59_01620</name>
</gene>
<proteinExistence type="predicted"/>
<sequence length="490" mass="55469">MKTYDAFFFAILFFLIGILLASFNLSLLIITFASLFWGAIFLFLGYFKKNKNFFWISGLILFVIIGAFYYFWDNKNFKTINLPFDQKESFRGLIVSVEKGAGQKLIVSIKSPYSEQDVQYIGHTARYKGRVLIKARNYPEFHYGNLINFEGAIKALDDSSYGNYLRKERINGTIDFPKIELIKTNQGNFVKAKLLALKDKTIEVFQRVLPSEKAAFLSGLVLGEREDFSKSFKDAMSKSGTTHLVALSGYNISIIIWLVFGLFLSFFALGRRWAFILSILVIIGFITMTGGEASVVRAAIMGVIALLAKEVGRMHSFRNAIMAAAFVLVISNPKLLTFDVGFQLSFLAVIGLIYLSPIVKKLFHFKEESLFGWQDNFSSTLSAQVMVAPLLISYFSNFSFISLIANLLILSVIPLTMALGFITAFIGFIFFPLASIFGWFLNILLFYEVFLIKFFGNLNFLNISSIGLLFATVYYIVLVSFMITYNKRHV</sequence>
<comment type="caution">
    <text evidence="8">The sequence shown here is derived from an EMBL/GenBank/DDBJ whole genome shotgun (WGS) entry which is preliminary data.</text>
</comment>
<feature type="transmembrane region" description="Helical" evidence="6">
    <location>
        <begin position="244"/>
        <end position="269"/>
    </location>
</feature>
<evidence type="ECO:0000313" key="9">
    <source>
        <dbReference type="Proteomes" id="UP000230131"/>
    </source>
</evidence>
<dbReference type="GO" id="GO:0005886">
    <property type="term" value="C:plasma membrane"/>
    <property type="evidence" value="ECO:0007669"/>
    <property type="project" value="UniProtKB-SubCell"/>
</dbReference>
<keyword evidence="4 6" id="KW-1133">Transmembrane helix</keyword>
<dbReference type="PANTHER" id="PTHR30619">
    <property type="entry name" value="DNA INTERNALIZATION/COMPETENCE PROTEIN COMEC/REC2"/>
    <property type="match status" value="1"/>
</dbReference>
<keyword evidence="5 6" id="KW-0472">Membrane</keyword>
<feature type="transmembrane region" description="Helical" evidence="6">
    <location>
        <begin position="342"/>
        <end position="359"/>
    </location>
</feature>
<feature type="transmembrane region" description="Helical" evidence="6">
    <location>
        <begin position="53"/>
        <end position="72"/>
    </location>
</feature>
<feature type="domain" description="ComEC/Rec2-related protein" evidence="7">
    <location>
        <begin position="220"/>
        <end position="484"/>
    </location>
</feature>
<evidence type="ECO:0000259" key="7">
    <source>
        <dbReference type="Pfam" id="PF03772"/>
    </source>
</evidence>
<dbReference type="Pfam" id="PF03772">
    <property type="entry name" value="Competence"/>
    <property type="match status" value="1"/>
</dbReference>
<dbReference type="AlphaFoldDB" id="A0A2M7B7K5"/>
<dbReference type="InterPro" id="IPR004477">
    <property type="entry name" value="ComEC_N"/>
</dbReference>
<dbReference type="InterPro" id="IPR052159">
    <property type="entry name" value="Competence_DNA_uptake"/>
</dbReference>
<feature type="transmembrane region" description="Helical" evidence="6">
    <location>
        <begin position="275"/>
        <end position="308"/>
    </location>
</feature>
<feature type="transmembrane region" description="Helical" evidence="6">
    <location>
        <begin position="6"/>
        <end position="23"/>
    </location>
</feature>
<evidence type="ECO:0000256" key="3">
    <source>
        <dbReference type="ARBA" id="ARBA00022692"/>
    </source>
</evidence>